<dbReference type="AlphaFoldDB" id="A0AAV1E561"/>
<accession>A0AAV1E561</accession>
<keyword evidence="3" id="KW-1185">Reference proteome</keyword>
<proteinExistence type="predicted"/>
<protein>
    <submittedName>
        <fullName evidence="2">OLC1v1014744C1</fullName>
    </submittedName>
</protein>
<evidence type="ECO:0000256" key="1">
    <source>
        <dbReference type="SAM" id="MobiDB-lite"/>
    </source>
</evidence>
<dbReference type="EMBL" id="OX459124">
    <property type="protein sequence ID" value="CAI9114104.1"/>
    <property type="molecule type" value="Genomic_DNA"/>
</dbReference>
<gene>
    <name evidence="2" type="ORF">OLC1_LOCUS20954</name>
</gene>
<name>A0AAV1E561_OLDCO</name>
<reference evidence="2" key="1">
    <citation type="submission" date="2023-03" db="EMBL/GenBank/DDBJ databases">
        <authorList>
            <person name="Julca I."/>
        </authorList>
    </citation>
    <scope>NUCLEOTIDE SEQUENCE</scope>
</reference>
<feature type="region of interest" description="Disordered" evidence="1">
    <location>
        <begin position="29"/>
        <end position="51"/>
    </location>
</feature>
<organism evidence="2 3">
    <name type="scientific">Oldenlandia corymbosa var. corymbosa</name>
    <dbReference type="NCBI Taxonomy" id="529605"/>
    <lineage>
        <taxon>Eukaryota</taxon>
        <taxon>Viridiplantae</taxon>
        <taxon>Streptophyta</taxon>
        <taxon>Embryophyta</taxon>
        <taxon>Tracheophyta</taxon>
        <taxon>Spermatophyta</taxon>
        <taxon>Magnoliopsida</taxon>
        <taxon>eudicotyledons</taxon>
        <taxon>Gunneridae</taxon>
        <taxon>Pentapetalae</taxon>
        <taxon>asterids</taxon>
        <taxon>lamiids</taxon>
        <taxon>Gentianales</taxon>
        <taxon>Rubiaceae</taxon>
        <taxon>Rubioideae</taxon>
        <taxon>Spermacoceae</taxon>
        <taxon>Hedyotis-Oldenlandia complex</taxon>
        <taxon>Oldenlandia</taxon>
    </lineage>
</organism>
<evidence type="ECO:0000313" key="3">
    <source>
        <dbReference type="Proteomes" id="UP001161247"/>
    </source>
</evidence>
<evidence type="ECO:0000313" key="2">
    <source>
        <dbReference type="EMBL" id="CAI9114104.1"/>
    </source>
</evidence>
<dbReference type="PANTHER" id="PTHR33168">
    <property type="entry name" value="STRESS INDUCED PROTEIN-RELATED"/>
    <property type="match status" value="1"/>
</dbReference>
<sequence>MERCNSGNGDSCCGCCCWSRRHSSRDYDRFESDNVKPSRRSSKPSTWTQQLLRKIKREKKRMMESKSNATSMRFSYDPFSYSQNFDQGFTWADPDDLSRSFSARFAVPSRIFDKDV</sequence>
<dbReference type="Proteomes" id="UP001161247">
    <property type="component" value="Chromosome 7"/>
</dbReference>